<dbReference type="HOGENOM" id="CLU_2901825_0_0_0"/>
<sequence>MDITLKGGPLDGEVVSITVSSTTYRTQIENRHVVYDQTNERTERGQQVFTHRAPVIQSKAGP</sequence>
<dbReference type="Proteomes" id="UP000010798">
    <property type="component" value="Chromosome"/>
</dbReference>
<organism evidence="1 2">
    <name type="scientific">Singulisphaera acidiphila (strain ATCC BAA-1392 / DSM 18658 / VKM B-2454 / MOB10)</name>
    <dbReference type="NCBI Taxonomy" id="886293"/>
    <lineage>
        <taxon>Bacteria</taxon>
        <taxon>Pseudomonadati</taxon>
        <taxon>Planctomycetota</taxon>
        <taxon>Planctomycetia</taxon>
        <taxon>Isosphaerales</taxon>
        <taxon>Isosphaeraceae</taxon>
        <taxon>Singulisphaera</taxon>
    </lineage>
</organism>
<accession>L0DGU8</accession>
<dbReference type="OrthoDB" id="9872455at2"/>
<reference evidence="1 2" key="1">
    <citation type="submission" date="2012-02" db="EMBL/GenBank/DDBJ databases">
        <title>Complete sequence of chromosome of Singulisphaera acidiphila DSM 18658.</title>
        <authorList>
            <consortium name="US DOE Joint Genome Institute (JGI-PGF)"/>
            <person name="Lucas S."/>
            <person name="Copeland A."/>
            <person name="Lapidus A."/>
            <person name="Glavina del Rio T."/>
            <person name="Dalin E."/>
            <person name="Tice H."/>
            <person name="Bruce D."/>
            <person name="Goodwin L."/>
            <person name="Pitluck S."/>
            <person name="Peters L."/>
            <person name="Ovchinnikova G."/>
            <person name="Chertkov O."/>
            <person name="Kyrpides N."/>
            <person name="Mavromatis K."/>
            <person name="Ivanova N."/>
            <person name="Brettin T."/>
            <person name="Detter J.C."/>
            <person name="Han C."/>
            <person name="Larimer F."/>
            <person name="Land M."/>
            <person name="Hauser L."/>
            <person name="Markowitz V."/>
            <person name="Cheng J.-F."/>
            <person name="Hugenholtz P."/>
            <person name="Woyke T."/>
            <person name="Wu D."/>
            <person name="Tindall B."/>
            <person name="Pomrenke H."/>
            <person name="Brambilla E."/>
            <person name="Klenk H.-P."/>
            <person name="Eisen J.A."/>
        </authorList>
    </citation>
    <scope>NUCLEOTIDE SEQUENCE [LARGE SCALE GENOMIC DNA]</scope>
    <source>
        <strain evidence="2">ATCC BAA-1392 / DSM 18658 / VKM B-2454 / MOB10</strain>
    </source>
</reference>
<evidence type="ECO:0000313" key="2">
    <source>
        <dbReference type="Proteomes" id="UP000010798"/>
    </source>
</evidence>
<proteinExistence type="predicted"/>
<gene>
    <name evidence="1" type="ordered locus">Sinac_3848</name>
</gene>
<dbReference type="KEGG" id="saci:Sinac_3848"/>
<dbReference type="EMBL" id="CP003364">
    <property type="protein sequence ID" value="AGA28080.1"/>
    <property type="molecule type" value="Genomic_DNA"/>
</dbReference>
<keyword evidence="2" id="KW-1185">Reference proteome</keyword>
<dbReference type="RefSeq" id="WP_015247215.1">
    <property type="nucleotide sequence ID" value="NC_019892.1"/>
</dbReference>
<dbReference type="AlphaFoldDB" id="L0DGU8"/>
<name>L0DGU8_SINAD</name>
<protein>
    <submittedName>
        <fullName evidence="1">Uncharacterized protein</fullName>
    </submittedName>
</protein>
<evidence type="ECO:0000313" key="1">
    <source>
        <dbReference type="EMBL" id="AGA28080.1"/>
    </source>
</evidence>